<evidence type="ECO:0000256" key="1">
    <source>
        <dbReference type="ARBA" id="ARBA00022801"/>
    </source>
</evidence>
<dbReference type="Proteomes" id="UP001163046">
    <property type="component" value="Unassembled WGS sequence"/>
</dbReference>
<sequence length="247" mass="27185">MFRGSRSSGNHPDSALVLQALTPTHSGDAFDLERLEMLGDAFLKLAVSLHLFCTYKDKDEGKLTLHKKNQISNLALYRAAAKKSLAGYIQKTPLARDVWCPTGSQFSDAPQDTNTTTGDQAMEAANETYRATDVEMEVDDAQQRGADDKTEESAAERARQKCNTQMIADKSVADSIEALIGAYLISCGYHGALQFMKFLALKVLPEDGASDDTDPFAVKNNPGVTPDFGLMSQMYQQREIRTTWCLD</sequence>
<dbReference type="AlphaFoldDB" id="A0A9W9ZLQ8"/>
<dbReference type="Gene3D" id="1.10.1520.10">
    <property type="entry name" value="Ribonuclease III domain"/>
    <property type="match status" value="1"/>
</dbReference>
<dbReference type="EMBL" id="MU825892">
    <property type="protein sequence ID" value="KAJ7383942.1"/>
    <property type="molecule type" value="Genomic_DNA"/>
</dbReference>
<dbReference type="GO" id="GO:0004525">
    <property type="term" value="F:ribonuclease III activity"/>
    <property type="evidence" value="ECO:0007669"/>
    <property type="project" value="InterPro"/>
</dbReference>
<dbReference type="GO" id="GO:0003723">
    <property type="term" value="F:RNA binding"/>
    <property type="evidence" value="ECO:0007669"/>
    <property type="project" value="TreeGrafter"/>
</dbReference>
<organism evidence="3 4">
    <name type="scientific">Desmophyllum pertusum</name>
    <dbReference type="NCBI Taxonomy" id="174260"/>
    <lineage>
        <taxon>Eukaryota</taxon>
        <taxon>Metazoa</taxon>
        <taxon>Cnidaria</taxon>
        <taxon>Anthozoa</taxon>
        <taxon>Hexacorallia</taxon>
        <taxon>Scleractinia</taxon>
        <taxon>Caryophylliina</taxon>
        <taxon>Caryophylliidae</taxon>
        <taxon>Desmophyllum</taxon>
    </lineage>
</organism>
<keyword evidence="4" id="KW-1185">Reference proteome</keyword>
<dbReference type="GO" id="GO:0005737">
    <property type="term" value="C:cytoplasm"/>
    <property type="evidence" value="ECO:0007669"/>
    <property type="project" value="TreeGrafter"/>
</dbReference>
<evidence type="ECO:0000259" key="2">
    <source>
        <dbReference type="PROSITE" id="PS50142"/>
    </source>
</evidence>
<accession>A0A9W9ZLQ8</accession>
<keyword evidence="1" id="KW-0378">Hydrolase</keyword>
<evidence type="ECO:0000313" key="4">
    <source>
        <dbReference type="Proteomes" id="UP001163046"/>
    </source>
</evidence>
<dbReference type="SUPFAM" id="SSF69065">
    <property type="entry name" value="RNase III domain-like"/>
    <property type="match status" value="1"/>
</dbReference>
<dbReference type="OrthoDB" id="2392202at2759"/>
<dbReference type="InterPro" id="IPR036389">
    <property type="entry name" value="RNase_III_sf"/>
</dbReference>
<feature type="domain" description="RNase III" evidence="2">
    <location>
        <begin position="1"/>
        <end position="188"/>
    </location>
</feature>
<dbReference type="PANTHER" id="PTHR14950">
    <property type="entry name" value="DICER-RELATED"/>
    <property type="match status" value="1"/>
</dbReference>
<dbReference type="CDD" id="cd00593">
    <property type="entry name" value="RIBOc"/>
    <property type="match status" value="1"/>
</dbReference>
<dbReference type="InterPro" id="IPR000999">
    <property type="entry name" value="RNase_III_dom"/>
</dbReference>
<proteinExistence type="predicted"/>
<name>A0A9W9ZLQ8_9CNID</name>
<comment type="caution">
    <text evidence="3">The sequence shown here is derived from an EMBL/GenBank/DDBJ whole genome shotgun (WGS) entry which is preliminary data.</text>
</comment>
<dbReference type="SMART" id="SM00535">
    <property type="entry name" value="RIBOc"/>
    <property type="match status" value="1"/>
</dbReference>
<evidence type="ECO:0000313" key="3">
    <source>
        <dbReference type="EMBL" id="KAJ7383942.1"/>
    </source>
</evidence>
<protein>
    <submittedName>
        <fullName evidence="3">Endoribonuclease Dicer</fullName>
    </submittedName>
</protein>
<dbReference type="PANTHER" id="PTHR14950:SF37">
    <property type="entry name" value="ENDORIBONUCLEASE DICER"/>
    <property type="match status" value="1"/>
</dbReference>
<dbReference type="PROSITE" id="PS50142">
    <property type="entry name" value="RNASE_3_2"/>
    <property type="match status" value="1"/>
</dbReference>
<dbReference type="Pfam" id="PF00636">
    <property type="entry name" value="Ribonuclease_3"/>
    <property type="match status" value="1"/>
</dbReference>
<dbReference type="GO" id="GO:0005634">
    <property type="term" value="C:nucleus"/>
    <property type="evidence" value="ECO:0007669"/>
    <property type="project" value="TreeGrafter"/>
</dbReference>
<reference evidence="3" key="1">
    <citation type="submission" date="2023-01" db="EMBL/GenBank/DDBJ databases">
        <title>Genome assembly of the deep-sea coral Lophelia pertusa.</title>
        <authorList>
            <person name="Herrera S."/>
            <person name="Cordes E."/>
        </authorList>
    </citation>
    <scope>NUCLEOTIDE SEQUENCE</scope>
    <source>
        <strain evidence="3">USNM1676648</strain>
        <tissue evidence="3">Polyp</tissue>
    </source>
</reference>
<dbReference type="GO" id="GO:0030422">
    <property type="term" value="P:siRNA processing"/>
    <property type="evidence" value="ECO:0007669"/>
    <property type="project" value="TreeGrafter"/>
</dbReference>
<gene>
    <name evidence="3" type="primary">DICER1_3</name>
    <name evidence="3" type="ORF">OS493_024627</name>
</gene>